<dbReference type="CDD" id="cd02979">
    <property type="entry name" value="PHOX_C"/>
    <property type="match status" value="1"/>
</dbReference>
<dbReference type="SUPFAM" id="SSF54373">
    <property type="entry name" value="FAD-linked reductases, C-terminal domain"/>
    <property type="match status" value="1"/>
</dbReference>
<dbReference type="AlphaFoldDB" id="A0A6A6FL08"/>
<sequence>MRSHLTVGAIHQGFIEAALLEGIRSRQGPRVQRGTQPVAMELDEHHEYPVKVRLRHSFKSELLHPRASAYTLQKDGTHKHERGSIDGYGTDPEEIVPRVDGIEGSEEIIRAKYLIGTDGAHSWVRRQLPGVTMEGDSTNAVWGVIDVVPLTDWPDVRRACNIMTERGACIVIPRENNMIRLYIQFPDDYNAENSHSRTDGEVVCRDIMDTARKIFAPYTMDYKYCDWWTLYRVGQRVATTNSHMNRIFIGGDAVHTHSPKAGQGMNVSQQDTYNLAWKLAGVLRNQLHPSILETYQSERLPVAHQLMALDKEMAKLLTTRGPFDPDAAKLVHGMVTKQNGTYLLYSSSRLIASASTCNPAAANNIPLGIRLSNAQVFSQANDVKTNIQALLKSDGSWRLLVFAGDLSSSAQLTYINTYGPQILSLCQRYPPASTRLRSWLSVLLFHSGKTRDVEFNDFHEAYFPLHPVHDTAHEKYGIVTKGALVLVRPDQYVAWVGGLEDLGALETWCENFMLEVSSS</sequence>
<dbReference type="EMBL" id="ML992669">
    <property type="protein sequence ID" value="KAF2214061.1"/>
    <property type="molecule type" value="Genomic_DNA"/>
</dbReference>
<dbReference type="Gene3D" id="3.50.50.60">
    <property type="entry name" value="FAD/NAD(P)-binding domain"/>
    <property type="match status" value="1"/>
</dbReference>
<comment type="similarity">
    <text evidence="1">Belongs to the PheA/TfdB FAD monooxygenase family.</text>
</comment>
<dbReference type="SUPFAM" id="SSF52833">
    <property type="entry name" value="Thioredoxin-like"/>
    <property type="match status" value="1"/>
</dbReference>
<evidence type="ECO:0000256" key="2">
    <source>
        <dbReference type="ARBA" id="ARBA00022630"/>
    </source>
</evidence>
<gene>
    <name evidence="8" type="ORF">CERZMDRAFT_111010</name>
</gene>
<keyword evidence="2" id="KW-0285">Flavoprotein</keyword>
<feature type="compositionally biased region" description="Basic and acidic residues" evidence="5">
    <location>
        <begin position="75"/>
        <end position="84"/>
    </location>
</feature>
<evidence type="ECO:0000256" key="3">
    <source>
        <dbReference type="ARBA" id="ARBA00022827"/>
    </source>
</evidence>
<dbReference type="InterPro" id="IPR036249">
    <property type="entry name" value="Thioredoxin-like_sf"/>
</dbReference>
<organism evidence="8 9">
    <name type="scientific">Cercospora zeae-maydis SCOH1-5</name>
    <dbReference type="NCBI Taxonomy" id="717836"/>
    <lineage>
        <taxon>Eukaryota</taxon>
        <taxon>Fungi</taxon>
        <taxon>Dikarya</taxon>
        <taxon>Ascomycota</taxon>
        <taxon>Pezizomycotina</taxon>
        <taxon>Dothideomycetes</taxon>
        <taxon>Dothideomycetidae</taxon>
        <taxon>Mycosphaerellales</taxon>
        <taxon>Mycosphaerellaceae</taxon>
        <taxon>Cercospora</taxon>
    </lineage>
</organism>
<accession>A0A6A6FL08</accession>
<evidence type="ECO:0000256" key="5">
    <source>
        <dbReference type="SAM" id="MobiDB-lite"/>
    </source>
</evidence>
<evidence type="ECO:0000256" key="1">
    <source>
        <dbReference type="ARBA" id="ARBA00007801"/>
    </source>
</evidence>
<dbReference type="Proteomes" id="UP000799539">
    <property type="component" value="Unassembled WGS sequence"/>
</dbReference>
<evidence type="ECO:0000313" key="9">
    <source>
        <dbReference type="Proteomes" id="UP000799539"/>
    </source>
</evidence>
<name>A0A6A6FL08_9PEZI</name>
<dbReference type="Pfam" id="PF07976">
    <property type="entry name" value="Phe_hydrox_dim"/>
    <property type="match status" value="1"/>
</dbReference>
<dbReference type="PANTHER" id="PTHR43004:SF16">
    <property type="entry name" value="PHENOL 2-MONOOXYGENASE FSQG"/>
    <property type="match status" value="1"/>
</dbReference>
<evidence type="ECO:0000256" key="4">
    <source>
        <dbReference type="ARBA" id="ARBA00023002"/>
    </source>
</evidence>
<dbReference type="Gene3D" id="3.40.30.20">
    <property type="match status" value="1"/>
</dbReference>
<dbReference type="InterPro" id="IPR002938">
    <property type="entry name" value="FAD-bd"/>
</dbReference>
<evidence type="ECO:0000313" key="8">
    <source>
        <dbReference type="EMBL" id="KAF2214061.1"/>
    </source>
</evidence>
<dbReference type="GO" id="GO:0071949">
    <property type="term" value="F:FAD binding"/>
    <property type="evidence" value="ECO:0007669"/>
    <property type="project" value="InterPro"/>
</dbReference>
<dbReference type="PANTHER" id="PTHR43004">
    <property type="entry name" value="TRK SYSTEM POTASSIUM UPTAKE PROTEIN"/>
    <property type="match status" value="1"/>
</dbReference>
<evidence type="ECO:0008006" key="10">
    <source>
        <dbReference type="Google" id="ProtNLM"/>
    </source>
</evidence>
<dbReference type="GO" id="GO:0016709">
    <property type="term" value="F:oxidoreductase activity, acting on paired donors, with incorporation or reduction of molecular oxygen, NAD(P)H as one donor, and incorporation of one atom of oxygen"/>
    <property type="evidence" value="ECO:0007669"/>
    <property type="project" value="UniProtKB-ARBA"/>
</dbReference>
<dbReference type="InterPro" id="IPR036188">
    <property type="entry name" value="FAD/NAD-bd_sf"/>
</dbReference>
<dbReference type="Pfam" id="PF01494">
    <property type="entry name" value="FAD_binding_3"/>
    <property type="match status" value="1"/>
</dbReference>
<feature type="domain" description="FAD-binding" evidence="6">
    <location>
        <begin position="85"/>
        <end position="308"/>
    </location>
</feature>
<dbReference type="InterPro" id="IPR050641">
    <property type="entry name" value="RIFMO-like"/>
</dbReference>
<keyword evidence="9" id="KW-1185">Reference proteome</keyword>
<feature type="region of interest" description="Disordered" evidence="5">
    <location>
        <begin position="72"/>
        <end position="96"/>
    </location>
</feature>
<dbReference type="InterPro" id="IPR038220">
    <property type="entry name" value="PHOX_C_sf"/>
</dbReference>
<dbReference type="OrthoDB" id="1716816at2759"/>
<dbReference type="SUPFAM" id="SSF51905">
    <property type="entry name" value="FAD/NAD(P)-binding domain"/>
    <property type="match status" value="1"/>
</dbReference>
<keyword evidence="3" id="KW-0274">FAD</keyword>
<protein>
    <recommendedName>
        <fullName evidence="10">FAD-binding domain-containing protein</fullName>
    </recommendedName>
</protein>
<keyword evidence="4" id="KW-0560">Oxidoreductase</keyword>
<dbReference type="Gene3D" id="3.30.9.10">
    <property type="entry name" value="D-Amino Acid Oxidase, subunit A, domain 2"/>
    <property type="match status" value="1"/>
</dbReference>
<reference evidence="8" key="1">
    <citation type="journal article" date="2020" name="Stud. Mycol.">
        <title>101 Dothideomycetes genomes: a test case for predicting lifestyles and emergence of pathogens.</title>
        <authorList>
            <person name="Haridas S."/>
            <person name="Albert R."/>
            <person name="Binder M."/>
            <person name="Bloem J."/>
            <person name="Labutti K."/>
            <person name="Salamov A."/>
            <person name="Andreopoulos B."/>
            <person name="Baker S."/>
            <person name="Barry K."/>
            <person name="Bills G."/>
            <person name="Bluhm B."/>
            <person name="Cannon C."/>
            <person name="Castanera R."/>
            <person name="Culley D."/>
            <person name="Daum C."/>
            <person name="Ezra D."/>
            <person name="Gonzalez J."/>
            <person name="Henrissat B."/>
            <person name="Kuo A."/>
            <person name="Liang C."/>
            <person name="Lipzen A."/>
            <person name="Lutzoni F."/>
            <person name="Magnuson J."/>
            <person name="Mondo S."/>
            <person name="Nolan M."/>
            <person name="Ohm R."/>
            <person name="Pangilinan J."/>
            <person name="Park H.-J."/>
            <person name="Ramirez L."/>
            <person name="Alfaro M."/>
            <person name="Sun H."/>
            <person name="Tritt A."/>
            <person name="Yoshinaga Y."/>
            <person name="Zwiers L.-H."/>
            <person name="Turgeon B."/>
            <person name="Goodwin S."/>
            <person name="Spatafora J."/>
            <person name="Crous P."/>
            <person name="Grigoriev I."/>
        </authorList>
    </citation>
    <scope>NUCLEOTIDE SEQUENCE</scope>
    <source>
        <strain evidence="8">SCOH1-5</strain>
    </source>
</reference>
<proteinExistence type="inferred from homology"/>
<evidence type="ECO:0000259" key="6">
    <source>
        <dbReference type="Pfam" id="PF01494"/>
    </source>
</evidence>
<evidence type="ECO:0000259" key="7">
    <source>
        <dbReference type="Pfam" id="PF07976"/>
    </source>
</evidence>
<dbReference type="InterPro" id="IPR012941">
    <property type="entry name" value="Phe_hydrox_C_dim_dom"/>
</dbReference>
<dbReference type="PRINTS" id="PR00420">
    <property type="entry name" value="RNGMNOXGNASE"/>
</dbReference>
<feature type="domain" description="Phenol hydroxylase-like C-terminal dimerisation" evidence="7">
    <location>
        <begin position="345"/>
        <end position="515"/>
    </location>
</feature>